<evidence type="ECO:0000313" key="3">
    <source>
        <dbReference type="EMBL" id="MEU8137391.1"/>
    </source>
</evidence>
<dbReference type="InterPro" id="IPR036928">
    <property type="entry name" value="AS_sf"/>
</dbReference>
<dbReference type="InterPro" id="IPR000120">
    <property type="entry name" value="Amidase"/>
</dbReference>
<protein>
    <submittedName>
        <fullName evidence="3">Amidase family protein</fullName>
    </submittedName>
</protein>
<name>A0ABV3DNW4_9ACTN</name>
<dbReference type="InterPro" id="IPR020556">
    <property type="entry name" value="Amidase_CS"/>
</dbReference>
<comment type="similarity">
    <text evidence="1">Belongs to the amidase family.</text>
</comment>
<dbReference type="Pfam" id="PF01425">
    <property type="entry name" value="Amidase"/>
    <property type="match status" value="1"/>
</dbReference>
<dbReference type="Gene3D" id="3.90.1300.10">
    <property type="entry name" value="Amidase signature (AS) domain"/>
    <property type="match status" value="1"/>
</dbReference>
<sequence length="482" mass="50653">MPSDVSAELAYLSATDALAAFRAREVSPVELLTAVVDRVDAADPVVNAVVESLRDEAFAAAREAERRYLGKGAGEVRPLEGLPIAAKEEHPIAGRPHQMGSLLYADNIATETHPVIERITEAGGIIHVRTSTPEFCAAAFTQSKLWGLTRNPWNPEFSPGGSSGGSGAALAAGYAPLATGSDIGGSIRMPASCNGVVGFKPPFGRVPAMPPYSLDQYCHDGPMARTVADCALLENVIAGPWKGDVVSLRPKLVLPEAYAGARGAEGLRIALCVNLGDYPVDPDVAANTRAVGEALRAAGAVVEEVALGWTRDLIERALLAHFAAVMGAEAGEATAAAPDLVTPYLRMFHEQTAASELSFAEGLALEGEIYAELGELLDRFDAMVCPTMALPAFPAGEDFTETKLVVDGVETDFYLHGSLTPPFNICSRVPVLAVPSGFAANGVPTGVQIVGKTYDDEMVFRVGAAVEEARPWAYTAGRRPAL</sequence>
<dbReference type="EMBL" id="JBEZFP010000087">
    <property type="protein sequence ID" value="MEU8137391.1"/>
    <property type="molecule type" value="Genomic_DNA"/>
</dbReference>
<dbReference type="PROSITE" id="PS00571">
    <property type="entry name" value="AMIDASES"/>
    <property type="match status" value="1"/>
</dbReference>
<proteinExistence type="inferred from homology"/>
<dbReference type="Proteomes" id="UP001551482">
    <property type="component" value="Unassembled WGS sequence"/>
</dbReference>
<feature type="domain" description="Amidase" evidence="2">
    <location>
        <begin position="30"/>
        <end position="459"/>
    </location>
</feature>
<comment type="caution">
    <text evidence="3">The sequence shown here is derived from an EMBL/GenBank/DDBJ whole genome shotgun (WGS) entry which is preliminary data.</text>
</comment>
<dbReference type="PANTHER" id="PTHR11895">
    <property type="entry name" value="TRANSAMIDASE"/>
    <property type="match status" value="1"/>
</dbReference>
<reference evidence="3 4" key="1">
    <citation type="submission" date="2024-06" db="EMBL/GenBank/DDBJ databases">
        <title>The Natural Products Discovery Center: Release of the First 8490 Sequenced Strains for Exploring Actinobacteria Biosynthetic Diversity.</title>
        <authorList>
            <person name="Kalkreuter E."/>
            <person name="Kautsar S.A."/>
            <person name="Yang D."/>
            <person name="Bader C.D."/>
            <person name="Teijaro C.N."/>
            <person name="Fluegel L."/>
            <person name="Davis C.M."/>
            <person name="Simpson J.R."/>
            <person name="Lauterbach L."/>
            <person name="Steele A.D."/>
            <person name="Gui C."/>
            <person name="Meng S."/>
            <person name="Li G."/>
            <person name="Viehrig K."/>
            <person name="Ye F."/>
            <person name="Su P."/>
            <person name="Kiefer A.F."/>
            <person name="Nichols A."/>
            <person name="Cepeda A.J."/>
            <person name="Yan W."/>
            <person name="Fan B."/>
            <person name="Jiang Y."/>
            <person name="Adhikari A."/>
            <person name="Zheng C.-J."/>
            <person name="Schuster L."/>
            <person name="Cowan T.M."/>
            <person name="Smanski M.J."/>
            <person name="Chevrette M.G."/>
            <person name="De Carvalho L.P.S."/>
            <person name="Shen B."/>
        </authorList>
    </citation>
    <scope>NUCLEOTIDE SEQUENCE [LARGE SCALE GENOMIC DNA]</scope>
    <source>
        <strain evidence="3 4">NPDC048946</strain>
    </source>
</reference>
<dbReference type="RefSeq" id="WP_358359213.1">
    <property type="nucleotide sequence ID" value="NZ_JBEZFP010000087.1"/>
</dbReference>
<accession>A0ABV3DNW4</accession>
<evidence type="ECO:0000313" key="4">
    <source>
        <dbReference type="Proteomes" id="UP001551482"/>
    </source>
</evidence>
<keyword evidence="4" id="KW-1185">Reference proteome</keyword>
<gene>
    <name evidence="3" type="ORF">AB0C36_28250</name>
</gene>
<dbReference type="SUPFAM" id="SSF75304">
    <property type="entry name" value="Amidase signature (AS) enzymes"/>
    <property type="match status" value="1"/>
</dbReference>
<evidence type="ECO:0000259" key="2">
    <source>
        <dbReference type="Pfam" id="PF01425"/>
    </source>
</evidence>
<dbReference type="InterPro" id="IPR023631">
    <property type="entry name" value="Amidase_dom"/>
</dbReference>
<evidence type="ECO:0000256" key="1">
    <source>
        <dbReference type="ARBA" id="ARBA00009199"/>
    </source>
</evidence>
<organism evidence="3 4">
    <name type="scientific">Streptodolium elevatio</name>
    <dbReference type="NCBI Taxonomy" id="3157996"/>
    <lineage>
        <taxon>Bacteria</taxon>
        <taxon>Bacillati</taxon>
        <taxon>Actinomycetota</taxon>
        <taxon>Actinomycetes</taxon>
        <taxon>Kitasatosporales</taxon>
        <taxon>Streptomycetaceae</taxon>
        <taxon>Streptodolium</taxon>
    </lineage>
</organism>
<dbReference type="PANTHER" id="PTHR11895:SF7">
    <property type="entry name" value="GLUTAMYL-TRNA(GLN) AMIDOTRANSFERASE SUBUNIT A, MITOCHONDRIAL"/>
    <property type="match status" value="1"/>
</dbReference>